<dbReference type="Ensembl" id="ENSSDAT00000009899.1">
    <property type="protein sequence ID" value="ENSSDAP00000008709.1"/>
    <property type="gene ID" value="ENSSDAG00000007940.1"/>
</dbReference>
<keyword evidence="8" id="KW-1185">Reference proteome</keyword>
<dbReference type="PROSITE" id="PS50157">
    <property type="entry name" value="ZINC_FINGER_C2H2_2"/>
    <property type="match status" value="2"/>
</dbReference>
<keyword evidence="4" id="KW-0862">Zinc</keyword>
<evidence type="ECO:0000256" key="1">
    <source>
        <dbReference type="ARBA" id="ARBA00022723"/>
    </source>
</evidence>
<dbReference type="PROSITE" id="PS00028">
    <property type="entry name" value="ZINC_FINGER_C2H2_1"/>
    <property type="match status" value="1"/>
</dbReference>
<feature type="domain" description="C2H2-type" evidence="6">
    <location>
        <begin position="234"/>
        <end position="261"/>
    </location>
</feature>
<keyword evidence="2" id="KW-0677">Repeat</keyword>
<dbReference type="GO" id="GO:0000981">
    <property type="term" value="F:DNA-binding transcription factor activity, RNA polymerase II-specific"/>
    <property type="evidence" value="ECO:0007669"/>
    <property type="project" value="TreeGrafter"/>
</dbReference>
<dbReference type="GO" id="GO:0008270">
    <property type="term" value="F:zinc ion binding"/>
    <property type="evidence" value="ECO:0007669"/>
    <property type="project" value="UniProtKB-KW"/>
</dbReference>
<dbReference type="GO" id="GO:0045944">
    <property type="term" value="P:positive regulation of transcription by RNA polymerase II"/>
    <property type="evidence" value="ECO:0007669"/>
    <property type="project" value="TreeGrafter"/>
</dbReference>
<dbReference type="GO" id="GO:0000978">
    <property type="term" value="F:RNA polymerase II cis-regulatory region sequence-specific DNA binding"/>
    <property type="evidence" value="ECO:0007669"/>
    <property type="project" value="TreeGrafter"/>
</dbReference>
<sequence>MTRGSERGIRVEESHFNSNPYFWPSIPTVSGQIENTMLINLMKDQLLPEKGCELTPSYYPTLLTVPASVSLPSGISMNTESKLDQLTPHMQASVTQNIMVVPVPSIGPMTAVSPVLRGGAESQSRGPGLAITSPSGSLVTTASSAQTFSILAPMRVSVLPSGSQKIASTLTKEGGGGGGGGGNMKKWMLEPGLLEMNELCVFSPEVDDDHQKDSRTANTSYLAQHLQIHLGPNNNCSDRQKAFHQLSHFQQHTRIHTGDGPYKCALPGCEKAFTQLSSLHSHKWQHNTDKSFKCYNCHQSYTEPDSLEVQLSMHMVKHVKLDTFTICIRAYSSETYLMKHMRKHNPPHLQAFRQWPRYCPWLLSGFTFRIMRKKQRESL</sequence>
<dbReference type="InterPro" id="IPR013087">
    <property type="entry name" value="Znf_C2H2_type"/>
</dbReference>
<dbReference type="AlphaFoldDB" id="A0A8C9PKI4"/>
<dbReference type="GO" id="GO:0005634">
    <property type="term" value="C:nucleus"/>
    <property type="evidence" value="ECO:0007669"/>
    <property type="project" value="UniProtKB-ARBA"/>
</dbReference>
<evidence type="ECO:0000256" key="3">
    <source>
        <dbReference type="ARBA" id="ARBA00022771"/>
    </source>
</evidence>
<dbReference type="InterPro" id="IPR050329">
    <property type="entry name" value="GLI_C2H2-zinc-finger"/>
</dbReference>
<evidence type="ECO:0000259" key="6">
    <source>
        <dbReference type="PROSITE" id="PS50157"/>
    </source>
</evidence>
<dbReference type="PANTHER" id="PTHR19818:SF139">
    <property type="entry name" value="PAIR-RULE PROTEIN ODD-PAIRED"/>
    <property type="match status" value="1"/>
</dbReference>
<feature type="domain" description="C2H2-type" evidence="6">
    <location>
        <begin position="262"/>
        <end position="291"/>
    </location>
</feature>
<dbReference type="GO" id="GO:0000122">
    <property type="term" value="P:negative regulation of transcription by RNA polymerase II"/>
    <property type="evidence" value="ECO:0007669"/>
    <property type="project" value="TreeGrafter"/>
</dbReference>
<reference evidence="7" key="2">
    <citation type="submission" date="2025-09" db="UniProtKB">
        <authorList>
            <consortium name="Ensembl"/>
        </authorList>
    </citation>
    <scope>IDENTIFICATION</scope>
</reference>
<proteinExistence type="predicted"/>
<evidence type="ECO:0000256" key="5">
    <source>
        <dbReference type="PROSITE-ProRule" id="PRU00042"/>
    </source>
</evidence>
<reference evidence="7" key="1">
    <citation type="submission" date="2025-08" db="UniProtKB">
        <authorList>
            <consortium name="Ensembl"/>
        </authorList>
    </citation>
    <scope>IDENTIFICATION</scope>
</reference>
<dbReference type="SUPFAM" id="SSF57667">
    <property type="entry name" value="beta-beta-alpha zinc fingers"/>
    <property type="match status" value="1"/>
</dbReference>
<dbReference type="InterPro" id="IPR036236">
    <property type="entry name" value="Znf_C2H2_sf"/>
</dbReference>
<protein>
    <recommendedName>
        <fullName evidence="6">C2H2-type domain-containing protein</fullName>
    </recommendedName>
</protein>
<keyword evidence="3 5" id="KW-0863">Zinc-finger</keyword>
<dbReference type="SMART" id="SM00355">
    <property type="entry name" value="ZnF_C2H2"/>
    <property type="match status" value="4"/>
</dbReference>
<evidence type="ECO:0000256" key="4">
    <source>
        <dbReference type="ARBA" id="ARBA00022833"/>
    </source>
</evidence>
<dbReference type="Gene3D" id="3.30.160.60">
    <property type="entry name" value="Classic Zinc Finger"/>
    <property type="match status" value="2"/>
</dbReference>
<keyword evidence="1" id="KW-0479">Metal-binding</keyword>
<accession>A0A8C9PKI4</accession>
<dbReference type="PANTHER" id="PTHR19818">
    <property type="entry name" value="ZINC FINGER PROTEIN ZIC AND GLI"/>
    <property type="match status" value="1"/>
</dbReference>
<organism evidence="7 8">
    <name type="scientific">Spermophilus dauricus</name>
    <name type="common">Daurian ground squirrel</name>
    <dbReference type="NCBI Taxonomy" id="99837"/>
    <lineage>
        <taxon>Eukaryota</taxon>
        <taxon>Metazoa</taxon>
        <taxon>Chordata</taxon>
        <taxon>Craniata</taxon>
        <taxon>Vertebrata</taxon>
        <taxon>Euteleostomi</taxon>
        <taxon>Mammalia</taxon>
        <taxon>Eutheria</taxon>
        <taxon>Euarchontoglires</taxon>
        <taxon>Glires</taxon>
        <taxon>Rodentia</taxon>
        <taxon>Sciuromorpha</taxon>
        <taxon>Sciuridae</taxon>
        <taxon>Xerinae</taxon>
        <taxon>Marmotini</taxon>
        <taxon>Spermophilus</taxon>
    </lineage>
</organism>
<name>A0A8C9PKI4_SPEDA</name>
<evidence type="ECO:0000313" key="8">
    <source>
        <dbReference type="Proteomes" id="UP000694422"/>
    </source>
</evidence>
<evidence type="ECO:0000313" key="7">
    <source>
        <dbReference type="Ensembl" id="ENSSDAP00000008709.1"/>
    </source>
</evidence>
<dbReference type="Proteomes" id="UP000694422">
    <property type="component" value="Unplaced"/>
</dbReference>
<evidence type="ECO:0000256" key="2">
    <source>
        <dbReference type="ARBA" id="ARBA00022737"/>
    </source>
</evidence>